<reference evidence="4 5" key="1">
    <citation type="submission" date="2021-03" db="EMBL/GenBank/DDBJ databases">
        <title>Genomic Encyclopedia of Type Strains, Phase IV (KMG-IV): sequencing the most valuable type-strain genomes for metagenomic binning, comparative biology and taxonomic classification.</title>
        <authorList>
            <person name="Goeker M."/>
        </authorList>
    </citation>
    <scope>NUCLEOTIDE SEQUENCE [LARGE SCALE GENOMIC DNA]</scope>
    <source>
        <strain evidence="4 5">DSM 27563</strain>
    </source>
</reference>
<dbReference type="InterPro" id="IPR001638">
    <property type="entry name" value="Solute-binding_3/MltF_N"/>
</dbReference>
<dbReference type="EMBL" id="JAGGLJ010000012">
    <property type="protein sequence ID" value="MBP2025769.1"/>
    <property type="molecule type" value="Genomic_DNA"/>
</dbReference>
<keyword evidence="1 2" id="KW-0732">Signal</keyword>
<evidence type="ECO:0000313" key="4">
    <source>
        <dbReference type="EMBL" id="MBP2025769.1"/>
    </source>
</evidence>
<gene>
    <name evidence="4" type="ORF">J2Z71_001316</name>
</gene>
<sequence>MKNLKKISVAILSMALMIPLVACGAKKEDENILKVGMEAGYPPYNWTQQDDSNGAVAIDGSKEYAGGYDVMIARKVAEELGKELVVVKTEWEGLPPAVQSGKIDLVMAGMSPTAQRREQIDFTEPYWASEYIMIVRKDGEYANAKSLEDFKGAKITGQLNTVHYDKVDQIEGVDKQEAMQDFPQMRIALQSGIIDGYVAEVPEGKSVEASMPDFAVVSFEEGKGFIIEDNENVIAAGVKKGSDLTEKVNQILEKITEEDRQNLMDEAIKNQPAID</sequence>
<proteinExistence type="predicted"/>
<evidence type="ECO:0000256" key="2">
    <source>
        <dbReference type="SAM" id="SignalP"/>
    </source>
</evidence>
<dbReference type="RefSeq" id="WP_210061244.1">
    <property type="nucleotide sequence ID" value="NZ_JAGGLJ010000012.1"/>
</dbReference>
<name>A0ABS4KDB8_9FIRM</name>
<keyword evidence="5" id="KW-1185">Reference proteome</keyword>
<dbReference type="PANTHER" id="PTHR35936:SF17">
    <property type="entry name" value="ARGININE-BINDING EXTRACELLULAR PROTEIN ARTP"/>
    <property type="match status" value="1"/>
</dbReference>
<comment type="caution">
    <text evidence="4">The sequence shown here is derived from an EMBL/GenBank/DDBJ whole genome shotgun (WGS) entry which is preliminary data.</text>
</comment>
<organism evidence="4 5">
    <name type="scientific">Peptoniphilus stercorisuis</name>
    <dbReference type="NCBI Taxonomy" id="1436965"/>
    <lineage>
        <taxon>Bacteria</taxon>
        <taxon>Bacillati</taxon>
        <taxon>Bacillota</taxon>
        <taxon>Tissierellia</taxon>
        <taxon>Tissierellales</taxon>
        <taxon>Peptoniphilaceae</taxon>
        <taxon>Peptoniphilus</taxon>
    </lineage>
</organism>
<feature type="chain" id="PRO_5045245774" evidence="2">
    <location>
        <begin position="23"/>
        <end position="275"/>
    </location>
</feature>
<dbReference type="Gene3D" id="3.40.190.10">
    <property type="entry name" value="Periplasmic binding protein-like II"/>
    <property type="match status" value="2"/>
</dbReference>
<dbReference type="SMART" id="SM00062">
    <property type="entry name" value="PBPb"/>
    <property type="match status" value="1"/>
</dbReference>
<protein>
    <submittedName>
        <fullName evidence="4">Lysine transport system substrate-binding protein</fullName>
    </submittedName>
</protein>
<feature type="domain" description="Solute-binding protein family 3/N-terminal" evidence="3">
    <location>
        <begin position="32"/>
        <end position="271"/>
    </location>
</feature>
<accession>A0ABS4KDB8</accession>
<dbReference type="Proteomes" id="UP001519306">
    <property type="component" value="Unassembled WGS sequence"/>
</dbReference>
<evidence type="ECO:0000259" key="3">
    <source>
        <dbReference type="SMART" id="SM00062"/>
    </source>
</evidence>
<dbReference type="PANTHER" id="PTHR35936">
    <property type="entry name" value="MEMBRANE-BOUND LYTIC MUREIN TRANSGLYCOSYLASE F"/>
    <property type="match status" value="1"/>
</dbReference>
<evidence type="ECO:0000313" key="5">
    <source>
        <dbReference type="Proteomes" id="UP001519306"/>
    </source>
</evidence>
<feature type="signal peptide" evidence="2">
    <location>
        <begin position="1"/>
        <end position="22"/>
    </location>
</feature>
<dbReference type="SUPFAM" id="SSF53850">
    <property type="entry name" value="Periplasmic binding protein-like II"/>
    <property type="match status" value="1"/>
</dbReference>
<evidence type="ECO:0000256" key="1">
    <source>
        <dbReference type="ARBA" id="ARBA00022729"/>
    </source>
</evidence>
<dbReference type="Pfam" id="PF00497">
    <property type="entry name" value="SBP_bac_3"/>
    <property type="match status" value="1"/>
</dbReference>